<dbReference type="GO" id="GO:0005829">
    <property type="term" value="C:cytosol"/>
    <property type="evidence" value="ECO:0007669"/>
    <property type="project" value="TreeGrafter"/>
</dbReference>
<comment type="caution">
    <text evidence="7">The sequence shown here is derived from an EMBL/GenBank/DDBJ whole genome shotgun (WGS) entry which is preliminary data.</text>
</comment>
<feature type="non-terminal residue" evidence="7">
    <location>
        <position position="1"/>
    </location>
</feature>
<dbReference type="GO" id="GO:0008661">
    <property type="term" value="F:1-deoxy-D-xylulose-5-phosphate synthase activity"/>
    <property type="evidence" value="ECO:0007669"/>
    <property type="project" value="InterPro"/>
</dbReference>
<name>A0A4R5BHI1_9ACTN</name>
<evidence type="ECO:0000256" key="4">
    <source>
        <dbReference type="ARBA" id="ARBA00023052"/>
    </source>
</evidence>
<dbReference type="InterPro" id="IPR009014">
    <property type="entry name" value="Transketo_C/PFOR_II"/>
</dbReference>
<sequence length="214" mass="22343">GLRLAAPRDPARLRELLGEAVDTADAPTAIRFPKGSTGPDVDAVTRMDGLDILHRSRRLPLQVLLVATGVMAGPALQAAQRLDRDGVGVTVVDPRWVLPVHPTLIHLAARHRLVITLEDATSAGGIGTAVTQACTDAEVSAPVRNLGLPRAFIPAGSRQQLLDQAGLTSDPIIDVVRKALPVAAGHRTASLGLAAIEPGGPSRPAFPSPRREAP</sequence>
<keyword evidence="4" id="KW-0786">Thiamine pyrophosphate</keyword>
<dbReference type="PANTHER" id="PTHR43322">
    <property type="entry name" value="1-D-DEOXYXYLULOSE 5-PHOSPHATE SYNTHASE-RELATED"/>
    <property type="match status" value="1"/>
</dbReference>
<dbReference type="SUPFAM" id="SSF52922">
    <property type="entry name" value="TK C-terminal domain-like"/>
    <property type="match status" value="1"/>
</dbReference>
<dbReference type="Gene3D" id="3.40.50.920">
    <property type="match status" value="1"/>
</dbReference>
<dbReference type="PANTHER" id="PTHR43322:SF5">
    <property type="entry name" value="1-DEOXY-D-XYLULOSE-5-PHOSPHATE SYNTHASE, CHLOROPLASTIC"/>
    <property type="match status" value="1"/>
</dbReference>
<evidence type="ECO:0000256" key="3">
    <source>
        <dbReference type="ARBA" id="ARBA00022679"/>
    </source>
</evidence>
<dbReference type="InterPro" id="IPR005477">
    <property type="entry name" value="Dxylulose-5-P_synthase"/>
</dbReference>
<gene>
    <name evidence="7" type="ORF">E1298_19855</name>
</gene>
<evidence type="ECO:0000313" key="7">
    <source>
        <dbReference type="EMBL" id="TDD84476.1"/>
    </source>
</evidence>
<comment type="subunit">
    <text evidence="2">Homodimer.</text>
</comment>
<dbReference type="RefSeq" id="WP_279498794.1">
    <property type="nucleotide sequence ID" value="NZ_SMKU01000101.1"/>
</dbReference>
<dbReference type="Pfam" id="PF02780">
    <property type="entry name" value="Transketolase_C"/>
    <property type="match status" value="1"/>
</dbReference>
<reference evidence="7 8" key="1">
    <citation type="submission" date="2019-03" db="EMBL/GenBank/DDBJ databases">
        <title>Draft genome sequences of novel Actinobacteria.</title>
        <authorList>
            <person name="Sahin N."/>
            <person name="Ay H."/>
            <person name="Saygin H."/>
        </authorList>
    </citation>
    <scope>NUCLEOTIDE SEQUENCE [LARGE SCALE GENOMIC DNA]</scope>
    <source>
        <strain evidence="7 8">H3C3</strain>
    </source>
</reference>
<keyword evidence="3" id="KW-0808">Transferase</keyword>
<dbReference type="InterPro" id="IPR033248">
    <property type="entry name" value="Transketolase_C"/>
</dbReference>
<dbReference type="AlphaFoldDB" id="A0A4R5BHI1"/>
<dbReference type="EMBL" id="SMKU01000101">
    <property type="protein sequence ID" value="TDD84476.1"/>
    <property type="molecule type" value="Genomic_DNA"/>
</dbReference>
<protein>
    <recommendedName>
        <fullName evidence="6">Transketolase C-terminal domain-containing protein</fullName>
    </recommendedName>
</protein>
<evidence type="ECO:0000313" key="8">
    <source>
        <dbReference type="Proteomes" id="UP000294513"/>
    </source>
</evidence>
<dbReference type="GO" id="GO:0016114">
    <property type="term" value="P:terpenoid biosynthetic process"/>
    <property type="evidence" value="ECO:0007669"/>
    <property type="project" value="InterPro"/>
</dbReference>
<evidence type="ECO:0000256" key="5">
    <source>
        <dbReference type="SAM" id="MobiDB-lite"/>
    </source>
</evidence>
<evidence type="ECO:0000256" key="1">
    <source>
        <dbReference type="ARBA" id="ARBA00001946"/>
    </source>
</evidence>
<feature type="region of interest" description="Disordered" evidence="5">
    <location>
        <begin position="194"/>
        <end position="214"/>
    </location>
</feature>
<dbReference type="GO" id="GO:0019288">
    <property type="term" value="P:isopentenyl diphosphate biosynthetic process, methylerythritol 4-phosphate pathway"/>
    <property type="evidence" value="ECO:0007669"/>
    <property type="project" value="TreeGrafter"/>
</dbReference>
<comment type="cofactor">
    <cofactor evidence="1">
        <name>Mg(2+)</name>
        <dbReference type="ChEBI" id="CHEBI:18420"/>
    </cofactor>
</comment>
<organism evidence="7 8">
    <name type="scientific">Actinomadura rubrisoli</name>
    <dbReference type="NCBI Taxonomy" id="2530368"/>
    <lineage>
        <taxon>Bacteria</taxon>
        <taxon>Bacillati</taxon>
        <taxon>Actinomycetota</taxon>
        <taxon>Actinomycetes</taxon>
        <taxon>Streptosporangiales</taxon>
        <taxon>Thermomonosporaceae</taxon>
        <taxon>Actinomadura</taxon>
    </lineage>
</organism>
<proteinExistence type="predicted"/>
<keyword evidence="8" id="KW-1185">Reference proteome</keyword>
<accession>A0A4R5BHI1</accession>
<evidence type="ECO:0000256" key="2">
    <source>
        <dbReference type="ARBA" id="ARBA00011738"/>
    </source>
</evidence>
<evidence type="ECO:0000259" key="6">
    <source>
        <dbReference type="Pfam" id="PF02780"/>
    </source>
</evidence>
<feature type="domain" description="Transketolase C-terminal" evidence="6">
    <location>
        <begin position="62"/>
        <end position="171"/>
    </location>
</feature>
<dbReference type="Proteomes" id="UP000294513">
    <property type="component" value="Unassembled WGS sequence"/>
</dbReference>